<dbReference type="AlphaFoldDB" id="A0A7W3LI38"/>
<dbReference type="InterPro" id="IPR006665">
    <property type="entry name" value="OmpA-like"/>
</dbReference>
<keyword evidence="2 4" id="KW-0472">Membrane</keyword>
<dbReference type="CDD" id="cd07185">
    <property type="entry name" value="OmpA_C-like"/>
    <property type="match status" value="1"/>
</dbReference>
<keyword evidence="6" id="KW-0732">Signal</keyword>
<protein>
    <submittedName>
        <fullName evidence="8">Outer membrane protein OmpA-like peptidoglycan-associated protein</fullName>
    </submittedName>
</protein>
<dbReference type="InterPro" id="IPR036737">
    <property type="entry name" value="OmpA-like_sf"/>
</dbReference>
<dbReference type="PROSITE" id="PS51123">
    <property type="entry name" value="OMPA_2"/>
    <property type="match status" value="1"/>
</dbReference>
<dbReference type="InterPro" id="IPR006664">
    <property type="entry name" value="OMP_bac"/>
</dbReference>
<dbReference type="SUPFAM" id="SSF103088">
    <property type="entry name" value="OmpA-like"/>
    <property type="match status" value="1"/>
</dbReference>
<proteinExistence type="predicted"/>
<comment type="subcellular location">
    <subcellularLocation>
        <location evidence="1">Cell outer membrane</location>
    </subcellularLocation>
</comment>
<evidence type="ECO:0000313" key="9">
    <source>
        <dbReference type="Proteomes" id="UP000572680"/>
    </source>
</evidence>
<evidence type="ECO:0000259" key="7">
    <source>
        <dbReference type="PROSITE" id="PS51123"/>
    </source>
</evidence>
<feature type="signal peptide" evidence="6">
    <location>
        <begin position="1"/>
        <end position="23"/>
    </location>
</feature>
<dbReference type="GO" id="GO:0009279">
    <property type="term" value="C:cell outer membrane"/>
    <property type="evidence" value="ECO:0007669"/>
    <property type="project" value="UniProtKB-SubCell"/>
</dbReference>
<evidence type="ECO:0000256" key="2">
    <source>
        <dbReference type="ARBA" id="ARBA00023136"/>
    </source>
</evidence>
<dbReference type="PANTHER" id="PTHR30329:SF21">
    <property type="entry name" value="LIPOPROTEIN YIAD-RELATED"/>
    <property type="match status" value="1"/>
</dbReference>
<dbReference type="Proteomes" id="UP000572680">
    <property type="component" value="Unassembled WGS sequence"/>
</dbReference>
<dbReference type="PRINTS" id="PR01021">
    <property type="entry name" value="OMPADOMAIN"/>
</dbReference>
<feature type="compositionally biased region" description="Basic and acidic residues" evidence="5">
    <location>
        <begin position="187"/>
        <end position="196"/>
    </location>
</feature>
<feature type="region of interest" description="Disordered" evidence="5">
    <location>
        <begin position="159"/>
        <end position="196"/>
    </location>
</feature>
<dbReference type="PANTHER" id="PTHR30329">
    <property type="entry name" value="STATOR ELEMENT OF FLAGELLAR MOTOR COMPLEX"/>
    <property type="match status" value="1"/>
</dbReference>
<comment type="caution">
    <text evidence="8">The sequence shown here is derived from an EMBL/GenBank/DDBJ whole genome shotgun (WGS) entry which is preliminary data.</text>
</comment>
<organism evidence="8 9">
    <name type="scientific">Actinomadura namibiensis</name>
    <dbReference type="NCBI Taxonomy" id="182080"/>
    <lineage>
        <taxon>Bacteria</taxon>
        <taxon>Bacillati</taxon>
        <taxon>Actinomycetota</taxon>
        <taxon>Actinomycetes</taxon>
        <taxon>Streptosporangiales</taxon>
        <taxon>Thermomonosporaceae</taxon>
        <taxon>Actinomadura</taxon>
    </lineage>
</organism>
<dbReference type="RefSeq" id="WP_182841206.1">
    <property type="nucleotide sequence ID" value="NZ_BAAALP010000030.1"/>
</dbReference>
<accession>A0A7W3LI38</accession>
<sequence length="196" mass="20781">MLRATLALTAAAAVLTAAGTAAAAAPDPRVPDARLAEATRTLDPNRATLDVGADVAVRGLDLTPFVLPLEEESAEGSKVTVRISADVLFDFNKADLTRSARDTIARLAPRLRTVRGTIQVTGHSDSVGSDSYNLTLSQKRAEAVRAALLRVLRSPAEVEAKGFGEGKPVAPNQIGEKDNPQGRAKNRRVDITYDRS</sequence>
<feature type="domain" description="OmpA-like" evidence="7">
    <location>
        <begin position="76"/>
        <end position="196"/>
    </location>
</feature>
<evidence type="ECO:0000256" key="6">
    <source>
        <dbReference type="SAM" id="SignalP"/>
    </source>
</evidence>
<evidence type="ECO:0000256" key="5">
    <source>
        <dbReference type="SAM" id="MobiDB-lite"/>
    </source>
</evidence>
<dbReference type="EMBL" id="JACJIA010000001">
    <property type="protein sequence ID" value="MBA8948589.1"/>
    <property type="molecule type" value="Genomic_DNA"/>
</dbReference>
<keyword evidence="9" id="KW-1185">Reference proteome</keyword>
<feature type="chain" id="PRO_5031059698" evidence="6">
    <location>
        <begin position="24"/>
        <end position="196"/>
    </location>
</feature>
<reference evidence="8 9" key="1">
    <citation type="submission" date="2020-08" db="EMBL/GenBank/DDBJ databases">
        <title>Genomic Encyclopedia of Type Strains, Phase IV (KMG-IV): sequencing the most valuable type-strain genomes for metagenomic binning, comparative biology and taxonomic classification.</title>
        <authorList>
            <person name="Goeker M."/>
        </authorList>
    </citation>
    <scope>NUCLEOTIDE SEQUENCE [LARGE SCALE GENOMIC DNA]</scope>
    <source>
        <strain evidence="8 9">DSM 44197</strain>
    </source>
</reference>
<keyword evidence="3" id="KW-0998">Cell outer membrane</keyword>
<evidence type="ECO:0000256" key="3">
    <source>
        <dbReference type="ARBA" id="ARBA00023237"/>
    </source>
</evidence>
<dbReference type="InterPro" id="IPR050330">
    <property type="entry name" value="Bact_OuterMem_StrucFunc"/>
</dbReference>
<name>A0A7W3LI38_ACTNM</name>
<evidence type="ECO:0000256" key="1">
    <source>
        <dbReference type="ARBA" id="ARBA00004442"/>
    </source>
</evidence>
<dbReference type="Gene3D" id="3.30.1330.60">
    <property type="entry name" value="OmpA-like domain"/>
    <property type="match status" value="1"/>
</dbReference>
<gene>
    <name evidence="8" type="ORF">HNR61_000187</name>
</gene>
<dbReference type="Pfam" id="PF00691">
    <property type="entry name" value="OmpA"/>
    <property type="match status" value="1"/>
</dbReference>
<evidence type="ECO:0000256" key="4">
    <source>
        <dbReference type="PROSITE-ProRule" id="PRU00473"/>
    </source>
</evidence>
<evidence type="ECO:0000313" key="8">
    <source>
        <dbReference type="EMBL" id="MBA8948589.1"/>
    </source>
</evidence>